<proteinExistence type="predicted"/>
<dbReference type="RefSeq" id="WP_144840418.1">
    <property type="nucleotide sequence ID" value="NZ_JBHTKI010000003.1"/>
</dbReference>
<comment type="caution">
    <text evidence="1">The sequence shown here is derived from an EMBL/GenBank/DDBJ whole genome shotgun (WGS) entry which is preliminary data.</text>
</comment>
<gene>
    <name evidence="1" type="ORF">ACFQ1X_01780</name>
</gene>
<reference evidence="2" key="1">
    <citation type="journal article" date="2019" name="Int. J. Syst. Evol. Microbiol.">
        <title>The Global Catalogue of Microorganisms (GCM) 10K type strain sequencing project: providing services to taxonomists for standard genome sequencing and annotation.</title>
        <authorList>
            <consortium name="The Broad Institute Genomics Platform"/>
            <consortium name="The Broad Institute Genome Sequencing Center for Infectious Disease"/>
            <person name="Wu L."/>
            <person name="Ma J."/>
        </authorList>
    </citation>
    <scope>NUCLEOTIDE SEQUENCE [LARGE SCALE GENOMIC DNA]</scope>
    <source>
        <strain evidence="2">CCUG 56756</strain>
    </source>
</reference>
<name>A0ABW3LAE1_9BACL</name>
<accession>A0ABW3LAE1</accession>
<organism evidence="1 2">
    <name type="scientific">Metaplanococcus flavidus</name>
    <dbReference type="NCBI Taxonomy" id="569883"/>
    <lineage>
        <taxon>Bacteria</taxon>
        <taxon>Bacillati</taxon>
        <taxon>Bacillota</taxon>
        <taxon>Bacilli</taxon>
        <taxon>Bacillales</taxon>
        <taxon>Caryophanaceae</taxon>
        <taxon>Metaplanococcus</taxon>
    </lineage>
</organism>
<keyword evidence="2" id="KW-1185">Reference proteome</keyword>
<sequence>MGLIRYLFFEKKHLAYTAFGNDSYYQASSRLNAAGIDFDAKLKLTAKTYGTSSHGADQFVRNAIVDTTEYDFFVRKEDKYKAEQALRK</sequence>
<evidence type="ECO:0000313" key="1">
    <source>
        <dbReference type="EMBL" id="MFD1030167.1"/>
    </source>
</evidence>
<protein>
    <submittedName>
        <fullName evidence="1">Uncharacterized protein</fullName>
    </submittedName>
</protein>
<dbReference type="Proteomes" id="UP001597109">
    <property type="component" value="Unassembled WGS sequence"/>
</dbReference>
<evidence type="ECO:0000313" key="2">
    <source>
        <dbReference type="Proteomes" id="UP001597109"/>
    </source>
</evidence>
<dbReference type="EMBL" id="JBHTKI010000003">
    <property type="protein sequence ID" value="MFD1030167.1"/>
    <property type="molecule type" value="Genomic_DNA"/>
</dbReference>